<dbReference type="HOGENOM" id="CLU_077752_0_0_1"/>
<name>A0A022VZV8_TRIRU</name>
<protein>
    <submittedName>
        <fullName evidence="2">Uncharacterized protein</fullName>
    </submittedName>
</protein>
<dbReference type="EMBL" id="KK207870">
    <property type="protein sequence ID" value="EZF51323.1"/>
    <property type="molecule type" value="Genomic_DNA"/>
</dbReference>
<evidence type="ECO:0000313" key="2">
    <source>
        <dbReference type="EMBL" id="EZF51323.1"/>
    </source>
</evidence>
<dbReference type="AlphaFoldDB" id="A0A022VZV8"/>
<gene>
    <name evidence="2" type="ORF">H103_05403</name>
</gene>
<dbReference type="OrthoDB" id="4173826at2759"/>
<reference evidence="2" key="1">
    <citation type="submission" date="2014-02" db="EMBL/GenBank/DDBJ databases">
        <title>The Genome Sequence of Trichophyton rubrum (morphotype fischeri) CBS 288.86.</title>
        <authorList>
            <consortium name="The Broad Institute Genomics Platform"/>
            <person name="Cuomo C.A."/>
            <person name="White T.C."/>
            <person name="Graser Y."/>
            <person name="Martinez-Rossi N."/>
            <person name="Heitman J."/>
            <person name="Young S.K."/>
            <person name="Zeng Q."/>
            <person name="Gargeya S."/>
            <person name="Abouelleil A."/>
            <person name="Alvarado L."/>
            <person name="Chapman S.B."/>
            <person name="Gainer-Dewar J."/>
            <person name="Goldberg J."/>
            <person name="Griggs A."/>
            <person name="Gujja S."/>
            <person name="Hansen M."/>
            <person name="Howarth C."/>
            <person name="Imamovic A."/>
            <person name="Larimer J."/>
            <person name="Martinez D."/>
            <person name="Murphy C."/>
            <person name="Pearson M.D."/>
            <person name="Persinoti G."/>
            <person name="Poon T."/>
            <person name="Priest M."/>
            <person name="Roberts A.D."/>
            <person name="Saif S."/>
            <person name="Shea T.D."/>
            <person name="Sykes S.N."/>
            <person name="Wortman J."/>
            <person name="Nusbaum C."/>
            <person name="Birren B."/>
        </authorList>
    </citation>
    <scope>NUCLEOTIDE SEQUENCE [LARGE SCALE GENOMIC DNA]</scope>
    <source>
        <strain evidence="2">CBS 288.86</strain>
    </source>
</reference>
<proteinExistence type="predicted"/>
<organism evidence="2">
    <name type="scientific">Trichophyton rubrum CBS 288.86</name>
    <dbReference type="NCBI Taxonomy" id="1215330"/>
    <lineage>
        <taxon>Eukaryota</taxon>
        <taxon>Fungi</taxon>
        <taxon>Dikarya</taxon>
        <taxon>Ascomycota</taxon>
        <taxon>Pezizomycotina</taxon>
        <taxon>Eurotiomycetes</taxon>
        <taxon>Eurotiomycetidae</taxon>
        <taxon>Onygenales</taxon>
        <taxon>Arthrodermataceae</taxon>
        <taxon>Trichophyton</taxon>
    </lineage>
</organism>
<accession>A0A022VZV8</accession>
<feature type="region of interest" description="Disordered" evidence="1">
    <location>
        <begin position="1"/>
        <end position="25"/>
    </location>
</feature>
<feature type="region of interest" description="Disordered" evidence="1">
    <location>
        <begin position="227"/>
        <end position="253"/>
    </location>
</feature>
<feature type="region of interest" description="Disordered" evidence="1">
    <location>
        <begin position="129"/>
        <end position="193"/>
    </location>
</feature>
<feature type="compositionally biased region" description="Polar residues" evidence="1">
    <location>
        <begin position="1"/>
        <end position="11"/>
    </location>
</feature>
<feature type="compositionally biased region" description="Low complexity" evidence="1">
    <location>
        <begin position="165"/>
        <end position="178"/>
    </location>
</feature>
<evidence type="ECO:0000256" key="1">
    <source>
        <dbReference type="SAM" id="MobiDB-lite"/>
    </source>
</evidence>
<feature type="compositionally biased region" description="Polar residues" evidence="1">
    <location>
        <begin position="129"/>
        <end position="143"/>
    </location>
</feature>
<feature type="compositionally biased region" description="Basic and acidic residues" evidence="1">
    <location>
        <begin position="181"/>
        <end position="193"/>
    </location>
</feature>
<sequence length="346" mass="37932">MEAGMTSTARQVPNRDTGRMSVGSAISRGSVKRSWSFPRVFGMRFNRQVDQPPALVSDGMGTADCSVYNTQGPRMNSRSAQSSFRFFSRQKLPALPDFSGTPLRRAKSTQGFFAGTFKVNPFFKRASVFPNQNDQNESDNNGTGFAGSASNHERDVLSTFAPIHPGGSLSVPSSGSLGETNDSHQLSEETREATLEENKALLDPTPGSSTRSVILVPRRLKNYFRKNRSLWSHEKPKPRPVGRRTPANKPPTERDLARQRLFEESLLICPEKFPIAAQKLMSGGITANSSCVASLSAISRRGHGRSTISLSLTASSPRLPTHLRYMVEAIDRPSAEQFIESTSDPP</sequence>
<dbReference type="Proteomes" id="UP000023758">
    <property type="component" value="Unassembled WGS sequence"/>
</dbReference>